<dbReference type="PROSITE" id="PS51450">
    <property type="entry name" value="LRR"/>
    <property type="match status" value="1"/>
</dbReference>
<dbReference type="SUPFAM" id="SSF52058">
    <property type="entry name" value="L domain-like"/>
    <property type="match status" value="1"/>
</dbReference>
<reference evidence="3" key="3">
    <citation type="submission" date="2015-06" db="UniProtKB">
        <authorList>
            <consortium name="EnsemblMetazoa"/>
        </authorList>
    </citation>
    <scope>IDENTIFICATION</scope>
</reference>
<name>R7UEW6_CAPTE</name>
<dbReference type="GO" id="GO:0031012">
    <property type="term" value="C:extracellular matrix"/>
    <property type="evidence" value="ECO:0007669"/>
    <property type="project" value="TreeGrafter"/>
</dbReference>
<keyword evidence="1" id="KW-0732">Signal</keyword>
<evidence type="ECO:0000256" key="1">
    <source>
        <dbReference type="ARBA" id="ARBA00022729"/>
    </source>
</evidence>
<keyword evidence="4" id="KW-1185">Reference proteome</keyword>
<dbReference type="InterPro" id="IPR001611">
    <property type="entry name" value="Leu-rich_rpt"/>
</dbReference>
<dbReference type="Gene3D" id="3.80.10.10">
    <property type="entry name" value="Ribonuclease Inhibitor"/>
    <property type="match status" value="1"/>
</dbReference>
<reference evidence="2 4" key="2">
    <citation type="journal article" date="2013" name="Nature">
        <title>Insights into bilaterian evolution from three spiralian genomes.</title>
        <authorList>
            <person name="Simakov O."/>
            <person name="Marletaz F."/>
            <person name="Cho S.J."/>
            <person name="Edsinger-Gonzales E."/>
            <person name="Havlak P."/>
            <person name="Hellsten U."/>
            <person name="Kuo D.H."/>
            <person name="Larsson T."/>
            <person name="Lv J."/>
            <person name="Arendt D."/>
            <person name="Savage R."/>
            <person name="Osoegawa K."/>
            <person name="de Jong P."/>
            <person name="Grimwood J."/>
            <person name="Chapman J.A."/>
            <person name="Shapiro H."/>
            <person name="Aerts A."/>
            <person name="Otillar R.P."/>
            <person name="Terry A.Y."/>
            <person name="Boore J.L."/>
            <person name="Grigoriev I.V."/>
            <person name="Lindberg D.R."/>
            <person name="Seaver E.C."/>
            <person name="Weisblat D.A."/>
            <person name="Putnam N.H."/>
            <person name="Rokhsar D.S."/>
        </authorList>
    </citation>
    <scope>NUCLEOTIDE SEQUENCE</scope>
    <source>
        <strain evidence="2 4">I ESC-2004</strain>
    </source>
</reference>
<dbReference type="OrthoDB" id="6122461at2759"/>
<dbReference type="InterPro" id="IPR032675">
    <property type="entry name" value="LRR_dom_sf"/>
</dbReference>
<dbReference type="PANTHER" id="PTHR24373:SF370">
    <property type="entry name" value="FISH-LIPS, ISOFORM E"/>
    <property type="match status" value="1"/>
</dbReference>
<evidence type="ECO:0000313" key="4">
    <source>
        <dbReference type="Proteomes" id="UP000014760"/>
    </source>
</evidence>
<dbReference type="InterPro" id="IPR050328">
    <property type="entry name" value="Dev_Immune_Receptor"/>
</dbReference>
<gene>
    <name evidence="2" type="ORF">CAPTEDRAFT_59293</name>
</gene>
<feature type="non-terminal residue" evidence="2">
    <location>
        <position position="79"/>
    </location>
</feature>
<proteinExistence type="predicted"/>
<sequence>QISGLNITSIPEWILEDATDLKIQYTSISTIGNRAFNKWSQLTRLDLSHNNISQIDRGAFRGMAMLSELYLYHNQITEV</sequence>
<protein>
    <recommendedName>
        <fullName evidence="5">LRRNT domain-containing protein</fullName>
    </recommendedName>
</protein>
<evidence type="ECO:0000313" key="3">
    <source>
        <dbReference type="EnsemblMetazoa" id="CapteP59293"/>
    </source>
</evidence>
<dbReference type="HOGENOM" id="CLU_193402_0_0_1"/>
<evidence type="ECO:0000313" key="2">
    <source>
        <dbReference type="EMBL" id="ELU01827.1"/>
    </source>
</evidence>
<dbReference type="PANTHER" id="PTHR24373">
    <property type="entry name" value="SLIT RELATED LEUCINE-RICH REPEAT NEURONAL PROTEIN"/>
    <property type="match status" value="1"/>
</dbReference>
<reference evidence="4" key="1">
    <citation type="submission" date="2012-12" db="EMBL/GenBank/DDBJ databases">
        <authorList>
            <person name="Hellsten U."/>
            <person name="Grimwood J."/>
            <person name="Chapman J.A."/>
            <person name="Shapiro H."/>
            <person name="Aerts A."/>
            <person name="Otillar R.P."/>
            <person name="Terry A.Y."/>
            <person name="Boore J.L."/>
            <person name="Simakov O."/>
            <person name="Marletaz F."/>
            <person name="Cho S.-J."/>
            <person name="Edsinger-Gonzales E."/>
            <person name="Havlak P."/>
            <person name="Kuo D.-H."/>
            <person name="Larsson T."/>
            <person name="Lv J."/>
            <person name="Arendt D."/>
            <person name="Savage R."/>
            <person name="Osoegawa K."/>
            <person name="de Jong P."/>
            <person name="Lindberg D.R."/>
            <person name="Seaver E.C."/>
            <person name="Weisblat D.A."/>
            <person name="Putnam N.H."/>
            <person name="Grigoriev I.V."/>
            <person name="Rokhsar D.S."/>
        </authorList>
    </citation>
    <scope>NUCLEOTIDE SEQUENCE</scope>
    <source>
        <strain evidence="4">I ESC-2004</strain>
    </source>
</reference>
<organism evidence="2">
    <name type="scientific">Capitella teleta</name>
    <name type="common">Polychaete worm</name>
    <dbReference type="NCBI Taxonomy" id="283909"/>
    <lineage>
        <taxon>Eukaryota</taxon>
        <taxon>Metazoa</taxon>
        <taxon>Spiralia</taxon>
        <taxon>Lophotrochozoa</taxon>
        <taxon>Annelida</taxon>
        <taxon>Polychaeta</taxon>
        <taxon>Sedentaria</taxon>
        <taxon>Scolecida</taxon>
        <taxon>Capitellidae</taxon>
        <taxon>Capitella</taxon>
    </lineage>
</organism>
<feature type="non-terminal residue" evidence="2">
    <location>
        <position position="1"/>
    </location>
</feature>
<dbReference type="STRING" id="283909.R7UEW6"/>
<dbReference type="AlphaFoldDB" id="R7UEW6"/>
<dbReference type="EMBL" id="AMQN01009097">
    <property type="status" value="NOT_ANNOTATED_CDS"/>
    <property type="molecule type" value="Genomic_DNA"/>
</dbReference>
<accession>R7UEW6</accession>
<evidence type="ECO:0008006" key="5">
    <source>
        <dbReference type="Google" id="ProtNLM"/>
    </source>
</evidence>
<dbReference type="GO" id="GO:0005615">
    <property type="term" value="C:extracellular space"/>
    <property type="evidence" value="ECO:0007669"/>
    <property type="project" value="TreeGrafter"/>
</dbReference>
<dbReference type="Pfam" id="PF13855">
    <property type="entry name" value="LRR_8"/>
    <property type="match status" value="1"/>
</dbReference>
<dbReference type="EMBL" id="KB304599">
    <property type="protein sequence ID" value="ELU01827.1"/>
    <property type="molecule type" value="Genomic_DNA"/>
</dbReference>
<dbReference type="Proteomes" id="UP000014760">
    <property type="component" value="Unassembled WGS sequence"/>
</dbReference>
<dbReference type="EnsemblMetazoa" id="CapteT59293">
    <property type="protein sequence ID" value="CapteP59293"/>
    <property type="gene ID" value="CapteG59293"/>
</dbReference>